<dbReference type="CDD" id="cd18793">
    <property type="entry name" value="SF2_C_SNF"/>
    <property type="match status" value="1"/>
</dbReference>
<dbReference type="GO" id="GO:0016787">
    <property type="term" value="F:hydrolase activity"/>
    <property type="evidence" value="ECO:0007669"/>
    <property type="project" value="UniProtKB-KW"/>
</dbReference>
<feature type="region of interest" description="Disordered" evidence="5">
    <location>
        <begin position="1946"/>
        <end position="1969"/>
    </location>
</feature>
<feature type="domain" description="Helicase ATP-binding" evidence="6">
    <location>
        <begin position="486"/>
        <end position="747"/>
    </location>
</feature>
<keyword evidence="4" id="KW-0067">ATP-binding</keyword>
<dbReference type="GO" id="GO:0004386">
    <property type="term" value="F:helicase activity"/>
    <property type="evidence" value="ECO:0007669"/>
    <property type="project" value="UniProtKB-KW"/>
</dbReference>
<dbReference type="Gene3D" id="3.40.50.10810">
    <property type="entry name" value="Tandem AAA-ATPase domain"/>
    <property type="match status" value="1"/>
</dbReference>
<dbReference type="GO" id="GO:0043596">
    <property type="term" value="C:nuclear replication fork"/>
    <property type="evidence" value="ECO:0007669"/>
    <property type="project" value="TreeGrafter"/>
</dbReference>
<feature type="region of interest" description="Disordered" evidence="5">
    <location>
        <begin position="50"/>
        <end position="77"/>
    </location>
</feature>
<feature type="region of interest" description="Disordered" evidence="5">
    <location>
        <begin position="1910"/>
        <end position="1930"/>
    </location>
</feature>
<name>U6KJ65_EIMTE</name>
<dbReference type="InterPro" id="IPR038718">
    <property type="entry name" value="SNF2-like_sf"/>
</dbReference>
<evidence type="ECO:0000259" key="7">
    <source>
        <dbReference type="PROSITE" id="PS51194"/>
    </source>
</evidence>
<dbReference type="PROSITE" id="PS51192">
    <property type="entry name" value="HELICASE_ATP_BIND_1"/>
    <property type="match status" value="1"/>
</dbReference>
<dbReference type="SUPFAM" id="SSF57783">
    <property type="entry name" value="Zinc beta-ribbon"/>
    <property type="match status" value="1"/>
</dbReference>
<dbReference type="Gene3D" id="1.10.30.50">
    <property type="match status" value="1"/>
</dbReference>
<feature type="region of interest" description="Disordered" evidence="5">
    <location>
        <begin position="663"/>
        <end position="693"/>
    </location>
</feature>
<protein>
    <submittedName>
        <fullName evidence="8">WGS project CAEQ00000000 data, annotated contig 31, related</fullName>
    </submittedName>
</protein>
<dbReference type="PROSITE" id="PS51194">
    <property type="entry name" value="HELICASE_CTER"/>
    <property type="match status" value="1"/>
</dbReference>
<dbReference type="GO" id="GO:0006281">
    <property type="term" value="P:DNA repair"/>
    <property type="evidence" value="ECO:0007669"/>
    <property type="project" value="TreeGrafter"/>
</dbReference>
<feature type="region of interest" description="Disordered" evidence="5">
    <location>
        <begin position="109"/>
        <end position="132"/>
    </location>
</feature>
<dbReference type="VEuPathDB" id="ToxoDB:ETH2_0600600"/>
<evidence type="ECO:0000259" key="6">
    <source>
        <dbReference type="PROSITE" id="PS51192"/>
    </source>
</evidence>
<dbReference type="PANTHER" id="PTHR45766">
    <property type="entry name" value="DNA ANNEALING HELICASE AND ENDONUCLEASE ZRANB3 FAMILY MEMBER"/>
    <property type="match status" value="1"/>
</dbReference>
<dbReference type="RefSeq" id="XP_013228913.1">
    <property type="nucleotide sequence ID" value="XM_013373459.1"/>
</dbReference>
<keyword evidence="2" id="KW-0378">Hydrolase</keyword>
<dbReference type="InterPro" id="IPR049730">
    <property type="entry name" value="SNF2/RAD54-like_C"/>
</dbReference>
<feature type="domain" description="Helicase C-terminal" evidence="7">
    <location>
        <begin position="1185"/>
        <end position="1356"/>
    </location>
</feature>
<dbReference type="InterPro" id="IPR027417">
    <property type="entry name" value="P-loop_NTPase"/>
</dbReference>
<dbReference type="InterPro" id="IPR000330">
    <property type="entry name" value="SNF2_N"/>
</dbReference>
<dbReference type="EMBL" id="HG673812">
    <property type="protein sequence ID" value="CDJ38075.1"/>
    <property type="molecule type" value="Genomic_DNA"/>
</dbReference>
<feature type="region of interest" description="Disordered" evidence="5">
    <location>
        <begin position="1360"/>
        <end position="1388"/>
    </location>
</feature>
<proteinExistence type="predicted"/>
<feature type="compositionally biased region" description="Low complexity" evidence="5">
    <location>
        <begin position="122"/>
        <end position="132"/>
    </location>
</feature>
<evidence type="ECO:0000313" key="9">
    <source>
        <dbReference type="Proteomes" id="UP000030747"/>
    </source>
</evidence>
<dbReference type="InterPro" id="IPR001650">
    <property type="entry name" value="Helicase_C-like"/>
</dbReference>
<feature type="compositionally biased region" description="Polar residues" evidence="5">
    <location>
        <begin position="948"/>
        <end position="957"/>
    </location>
</feature>
<dbReference type="InterPro" id="IPR014001">
    <property type="entry name" value="Helicase_ATP-bd"/>
</dbReference>
<dbReference type="SMART" id="SM00487">
    <property type="entry name" value="DEXDc"/>
    <property type="match status" value="1"/>
</dbReference>
<dbReference type="GeneID" id="25255076"/>
<dbReference type="Proteomes" id="UP000030747">
    <property type="component" value="Unassembled WGS sequence"/>
</dbReference>
<evidence type="ECO:0000256" key="1">
    <source>
        <dbReference type="ARBA" id="ARBA00022741"/>
    </source>
</evidence>
<dbReference type="Gene3D" id="3.40.50.300">
    <property type="entry name" value="P-loop containing nucleotide triphosphate hydrolases"/>
    <property type="match status" value="1"/>
</dbReference>
<evidence type="ECO:0000256" key="5">
    <source>
        <dbReference type="SAM" id="MobiDB-lite"/>
    </source>
</evidence>
<evidence type="ECO:0000256" key="3">
    <source>
        <dbReference type="ARBA" id="ARBA00022806"/>
    </source>
</evidence>
<dbReference type="GO" id="GO:0004520">
    <property type="term" value="F:DNA endonuclease activity"/>
    <property type="evidence" value="ECO:0007669"/>
    <property type="project" value="TreeGrafter"/>
</dbReference>
<dbReference type="Pfam" id="PF00176">
    <property type="entry name" value="SNF2-rel_dom"/>
    <property type="match status" value="1"/>
</dbReference>
<dbReference type="SUPFAM" id="SSF52540">
    <property type="entry name" value="P-loop containing nucleoside triphosphate hydrolases"/>
    <property type="match status" value="2"/>
</dbReference>
<keyword evidence="9" id="KW-1185">Reference proteome</keyword>
<gene>
    <name evidence="8" type="ORF">ETH_00029985</name>
</gene>
<feature type="compositionally biased region" description="Polar residues" evidence="5">
    <location>
        <begin position="1362"/>
        <end position="1388"/>
    </location>
</feature>
<feature type="region of interest" description="Disordered" evidence="5">
    <location>
        <begin position="942"/>
        <end position="974"/>
    </location>
</feature>
<keyword evidence="3" id="KW-0347">Helicase</keyword>
<organism evidence="8 9">
    <name type="scientific">Eimeria tenella</name>
    <name type="common">Coccidian parasite</name>
    <dbReference type="NCBI Taxonomy" id="5802"/>
    <lineage>
        <taxon>Eukaryota</taxon>
        <taxon>Sar</taxon>
        <taxon>Alveolata</taxon>
        <taxon>Apicomplexa</taxon>
        <taxon>Conoidasida</taxon>
        <taxon>Coccidia</taxon>
        <taxon>Eucoccidiorida</taxon>
        <taxon>Eimeriorina</taxon>
        <taxon>Eimeriidae</taxon>
        <taxon>Eimeria</taxon>
    </lineage>
</organism>
<dbReference type="OMA" id="FAEEYCC"/>
<keyword evidence="1" id="KW-0547">Nucleotide-binding</keyword>
<reference evidence="8" key="2">
    <citation type="submission" date="2013-10" db="EMBL/GenBank/DDBJ databases">
        <authorList>
            <person name="Aslett M."/>
        </authorList>
    </citation>
    <scope>NUCLEOTIDE SEQUENCE [LARGE SCALE GENOMIC DNA]</scope>
    <source>
        <strain evidence="8">Houghton</strain>
    </source>
</reference>
<dbReference type="GO" id="GO:0031297">
    <property type="term" value="P:replication fork processing"/>
    <property type="evidence" value="ECO:0007669"/>
    <property type="project" value="TreeGrafter"/>
</dbReference>
<accession>U6KJ65</accession>
<dbReference type="Pfam" id="PF00271">
    <property type="entry name" value="Helicase_C"/>
    <property type="match status" value="1"/>
</dbReference>
<evidence type="ECO:0000256" key="2">
    <source>
        <dbReference type="ARBA" id="ARBA00022801"/>
    </source>
</evidence>
<dbReference type="Gene3D" id="3.30.65.10">
    <property type="entry name" value="Bacterial Topoisomerase I, domain 1"/>
    <property type="match status" value="1"/>
</dbReference>
<sequence length="2140" mass="235337">MLPADRAEVAQQYRQLYPQLQGTQQQQTQENPQVRPEELRGQQLLQQNVQKLPQMSEQQRLRTVRTDEPRGPPENLLSTFDAFAFDAPKSPQRTPEKNVVAGKRGGVVARSTRGNTTPVLKGSSSSRKSNNNNNGCSCDCSGTKTSMVSGVSSSSCYSCTRTYELQAESELSPGVRLSLEWLAEAERRRSLSSSEVAASFRCPLCHQFGMEFRSGRYGMFLGCSRYPTCRGKVSGSKVEKWRCCTGNSNSSNGVRIFCEFETPHAFRLHAAGCTETGEMLTTALPRIIDTAAKAYARHQRQDQQQQKQDSLSIPGFLRPLSWLPRSDRIKSDESVRLQFSSAAALHASAAEGCSEHEWESYGTSATVPAAPTGSTSKLGALWKRQGFRFKDWTEGAVESPKDGLKYTDGCVFRLSAYPYILQAAAAVCGWATLTPIPSLTLRFFKEAWGPGKFLVTSKEIALRVAWWLLPSRLRQHLLPFQWEGVAYGLQRGGRALIGDEMGLGKTVQAISCIAVYKQFPCLIVVPASMRLAWADALEEWLPEYSGPPQLRVLFASGDRPSPDEKHLICLSSFEMAARLYDTLKATQYKFVVVDEAHKLRGPAIPRPAPYTSSEVAAATAAAAVAGTTGTPHDATIKAAEEQLVESEAAPADAATSVKSMYFSTHERQREQKHRQQKEQQSSGCAGNSKGRVLRGRKICKPQGSGHEVNKKVLDLVRSSRHALLLSGTPSVKLPADLFPLVDALLPPLEQQDAADRRHQQLQQWNELVVSAAKAAAVAAGAVAACSRVSATDAKDLLVEEIGVENTKATAEPASCALVRSPWFEATEAWRTASAAAATTRSFAATGALPETYGQPLGSSAGATSEICDKSSLVSFTERAQERRRVGNILREERLQFAEEYCCSSRAFGSWRRFGASLRSWELHLLLTRAVLVRRRKTLRDTLRMPPEVTSQRPSQVAPQAASPRMSSQASAEAALQGLPEGTLNTQLGAQDMLGEMKAGTPPPPSASAGIFFHRVSSSNTETEPAAARAGDEQIASPLEPTDLLLFVQEAENTVEGIPWVSKAPEDCDALVLPPCTRIMHLLQLHCNNKLVAAMAEGLLLRKPAYKSLIRIEERKTAVTSRSSSGDSDYGFGTADFHTSSGVAGVAAQLLQQPPATPAERAGLCKVLPAAEWLLEKFFRDASVSWLDDAEEAPTKVVVFAHHRRVLDALAARLRELRMGCLNTSEQGLSGIRKRQAFVRIDGSVPEEERNRRRRLFLSDPACNLAIISISASSHGLDFSGASVCVFLELLPQQHELLQAESRLHRRGQRRLVTTYFLLSRCGPSAAATCGVSTSARASALARSSVSGISNSETELECDEANMKSSAEQQDDLQSPLTTPFSSYRSSRQTLQKTRTPCKSFRKELKKCVMQLLREAEATEEAAWHRIRQQSALVQRTIDGPLAKLSHFEETQQPQQEEGQYPQCRRQMVPRLERVGHSLTADGEQQQQEQRQNPSHHQVQEQEGLMATGLNFSTDSIPQEASVDSVTANSSNVSLSSLPQPLQRPQCLLESLSGPPGPSDVAKRIRFRVSKYTQRLHAFTNATSSPLGVSFSRAELVNSRTIYCPTEQKQDQHQLLPQQQGRLGDCTNDYAMKCAREAARQYMELFRLLSSFEQRRVREMALTVRDLHVYLQSRHRIQQKCGGIADSEVGFDKADVGRRGNESPQQQEGVLVTATLLPRHTTDPLLLLQSAAQQQEHQRVRDPASIQGSGDGIFSERIVETSPRCRSSVASCNARRGSAESSGMASEIDNDPERDIVSSRYFCRQMGKSLPKKIFRRDGRNQSGSARLPGETASSGVNAGICSRVVLVPVILSTNKTAGIASQSGGVYRHLQPFSVELKKVLCVSCMKPISAVSTTRTFLQVRELEDFNKSSGKSVSLSQPQPGGAHAGIAGSESISADERNNRERLQSSQFTCSQHAPPQTARSYTETSRLQTGVETVTAPQNFAIDGRQHWLIRCSEQDLTCCGRCADAYSARRRRRALRRQVERHDGGVCSQCGLDCGELLIALRMLHAAGEPQWRLEEEIVRLAPSFRPWPTLIRRLASVLTASCAWEADHRQPVVEGGGLATVDAVQTLCKACHLEKTLEERRRRRKRRMVHTTDT</sequence>
<dbReference type="OrthoDB" id="2801544at2759"/>
<dbReference type="PANTHER" id="PTHR45766:SF3">
    <property type="entry name" value="DNA ANNEALING HELICASE AND ENDONUCLEASE ZRANB3"/>
    <property type="match status" value="1"/>
</dbReference>
<feature type="compositionally biased region" description="Polar residues" evidence="5">
    <location>
        <begin position="1947"/>
        <end position="1969"/>
    </location>
</feature>
<dbReference type="VEuPathDB" id="ToxoDB:ETH_00029985"/>
<evidence type="ECO:0000256" key="4">
    <source>
        <dbReference type="ARBA" id="ARBA00022840"/>
    </source>
</evidence>
<reference evidence="8" key="1">
    <citation type="submission" date="2013-10" db="EMBL/GenBank/DDBJ databases">
        <title>Genomic analysis of the causative agents of coccidiosis in chickens.</title>
        <authorList>
            <person name="Reid A.J."/>
            <person name="Blake D."/>
            <person name="Billington K."/>
            <person name="Browne H."/>
            <person name="Dunn M."/>
            <person name="Hung S."/>
            <person name="Kawahara F."/>
            <person name="Miranda-Saavedra D."/>
            <person name="Mourier T."/>
            <person name="Nagra H."/>
            <person name="Otto T.D."/>
            <person name="Rawlings N."/>
            <person name="Sanchez A."/>
            <person name="Sanders M."/>
            <person name="Subramaniam C."/>
            <person name="Tay Y."/>
            <person name="Dear P."/>
            <person name="Doerig C."/>
            <person name="Gruber A."/>
            <person name="Parkinson J."/>
            <person name="Shirley M."/>
            <person name="Wan K.L."/>
            <person name="Berriman M."/>
            <person name="Tomley F."/>
            <person name="Pain A."/>
        </authorList>
    </citation>
    <scope>NUCLEOTIDE SEQUENCE [LARGE SCALE GENOMIC DNA]</scope>
    <source>
        <strain evidence="8">Houghton</strain>
    </source>
</reference>
<evidence type="ECO:0000313" key="8">
    <source>
        <dbReference type="EMBL" id="CDJ38075.1"/>
    </source>
</evidence>
<feature type="compositionally biased region" description="Polar residues" evidence="5">
    <location>
        <begin position="1910"/>
        <end position="1921"/>
    </location>
</feature>
<dbReference type="GO" id="GO:0005524">
    <property type="term" value="F:ATP binding"/>
    <property type="evidence" value="ECO:0007669"/>
    <property type="project" value="UniProtKB-KW"/>
</dbReference>